<sequence>MNDMRKLLSDAIPAPEDEPHQRDVISAAMAWGERRRRLDWVLTGAATLAVVAVGAGVAVLGTGSGPGTSAASGGADSQKTLGGMLDSKVVNGQPFQSFSPTCMPPPNLPGGQTKKYCDLWQEQVDWSTEFAKGSVPYIQAKLPQGFTVKAANSYVVQLTAPDGKTNLLFPSAGSAANLLGGHTPSCAHPGDDCTQTSAGGGHGVIGQYPSEGQSAEWVADGLKDPVILLGVNVVGTSDVGGLPAPTGGRLLSADDITRIVSNPDYVKYAKESWKHEEEIRKQLLQLQGPSPTDGPTGQPSATGSGMPSGGGTGSSPVNWPPASGSHS</sequence>
<keyword evidence="2" id="KW-0812">Transmembrane</keyword>
<accession>A0ABP5D756</accession>
<evidence type="ECO:0000313" key="3">
    <source>
        <dbReference type="EMBL" id="GAA1975145.1"/>
    </source>
</evidence>
<keyword evidence="2" id="KW-0472">Membrane</keyword>
<dbReference type="EMBL" id="BAAAQM010000021">
    <property type="protein sequence ID" value="GAA1975145.1"/>
    <property type="molecule type" value="Genomic_DNA"/>
</dbReference>
<feature type="region of interest" description="Disordered" evidence="1">
    <location>
        <begin position="1"/>
        <end position="20"/>
    </location>
</feature>
<keyword evidence="4" id="KW-1185">Reference proteome</keyword>
<organism evidence="3 4">
    <name type="scientific">Catenulispora subtropica</name>
    <dbReference type="NCBI Taxonomy" id="450798"/>
    <lineage>
        <taxon>Bacteria</taxon>
        <taxon>Bacillati</taxon>
        <taxon>Actinomycetota</taxon>
        <taxon>Actinomycetes</taxon>
        <taxon>Catenulisporales</taxon>
        <taxon>Catenulisporaceae</taxon>
        <taxon>Catenulispora</taxon>
    </lineage>
</organism>
<feature type="compositionally biased region" description="Polar residues" evidence="1">
    <location>
        <begin position="284"/>
        <end position="298"/>
    </location>
</feature>
<protein>
    <submittedName>
        <fullName evidence="3">Uncharacterized protein</fullName>
    </submittedName>
</protein>
<proteinExistence type="predicted"/>
<reference evidence="4" key="1">
    <citation type="journal article" date="2019" name="Int. J. Syst. Evol. Microbiol.">
        <title>The Global Catalogue of Microorganisms (GCM) 10K type strain sequencing project: providing services to taxonomists for standard genome sequencing and annotation.</title>
        <authorList>
            <consortium name="The Broad Institute Genomics Platform"/>
            <consortium name="The Broad Institute Genome Sequencing Center for Infectious Disease"/>
            <person name="Wu L."/>
            <person name="Ma J."/>
        </authorList>
    </citation>
    <scope>NUCLEOTIDE SEQUENCE [LARGE SCALE GENOMIC DNA]</scope>
    <source>
        <strain evidence="4">JCM 16013</strain>
    </source>
</reference>
<feature type="region of interest" description="Disordered" evidence="1">
    <location>
        <begin position="283"/>
        <end position="327"/>
    </location>
</feature>
<gene>
    <name evidence="3" type="ORF">GCM10009838_39060</name>
</gene>
<feature type="transmembrane region" description="Helical" evidence="2">
    <location>
        <begin position="40"/>
        <end position="61"/>
    </location>
</feature>
<evidence type="ECO:0000256" key="1">
    <source>
        <dbReference type="SAM" id="MobiDB-lite"/>
    </source>
</evidence>
<evidence type="ECO:0000256" key="2">
    <source>
        <dbReference type="SAM" id="Phobius"/>
    </source>
</evidence>
<evidence type="ECO:0000313" key="4">
    <source>
        <dbReference type="Proteomes" id="UP001499854"/>
    </source>
</evidence>
<comment type="caution">
    <text evidence="3">The sequence shown here is derived from an EMBL/GenBank/DDBJ whole genome shotgun (WGS) entry which is preliminary data.</text>
</comment>
<name>A0ABP5D756_9ACTN</name>
<dbReference type="Proteomes" id="UP001499854">
    <property type="component" value="Unassembled WGS sequence"/>
</dbReference>
<keyword evidence="2" id="KW-1133">Transmembrane helix</keyword>